<proteinExistence type="inferred from homology"/>
<gene>
    <name evidence="9" type="ORF">FA15DRAFT_689513</name>
</gene>
<evidence type="ECO:0000256" key="4">
    <source>
        <dbReference type="ARBA" id="ARBA00023002"/>
    </source>
</evidence>
<reference evidence="9 10" key="1">
    <citation type="journal article" date="2019" name="Nat. Ecol. Evol.">
        <title>Megaphylogeny resolves global patterns of mushroom evolution.</title>
        <authorList>
            <person name="Varga T."/>
            <person name="Krizsan K."/>
            <person name="Foldi C."/>
            <person name="Dima B."/>
            <person name="Sanchez-Garcia M."/>
            <person name="Sanchez-Ramirez S."/>
            <person name="Szollosi G.J."/>
            <person name="Szarkandi J.G."/>
            <person name="Papp V."/>
            <person name="Albert L."/>
            <person name="Andreopoulos W."/>
            <person name="Angelini C."/>
            <person name="Antonin V."/>
            <person name="Barry K.W."/>
            <person name="Bougher N.L."/>
            <person name="Buchanan P."/>
            <person name="Buyck B."/>
            <person name="Bense V."/>
            <person name="Catcheside P."/>
            <person name="Chovatia M."/>
            <person name="Cooper J."/>
            <person name="Damon W."/>
            <person name="Desjardin D."/>
            <person name="Finy P."/>
            <person name="Geml J."/>
            <person name="Haridas S."/>
            <person name="Hughes K."/>
            <person name="Justo A."/>
            <person name="Karasinski D."/>
            <person name="Kautmanova I."/>
            <person name="Kiss B."/>
            <person name="Kocsube S."/>
            <person name="Kotiranta H."/>
            <person name="LaButti K.M."/>
            <person name="Lechner B.E."/>
            <person name="Liimatainen K."/>
            <person name="Lipzen A."/>
            <person name="Lukacs Z."/>
            <person name="Mihaltcheva S."/>
            <person name="Morgado L.N."/>
            <person name="Niskanen T."/>
            <person name="Noordeloos M.E."/>
            <person name="Ohm R.A."/>
            <person name="Ortiz-Santana B."/>
            <person name="Ovrebo C."/>
            <person name="Racz N."/>
            <person name="Riley R."/>
            <person name="Savchenko A."/>
            <person name="Shiryaev A."/>
            <person name="Soop K."/>
            <person name="Spirin V."/>
            <person name="Szebenyi C."/>
            <person name="Tomsovsky M."/>
            <person name="Tulloss R.E."/>
            <person name="Uehling J."/>
            <person name="Grigoriev I.V."/>
            <person name="Vagvolgyi C."/>
            <person name="Papp T."/>
            <person name="Martin F.M."/>
            <person name="Miettinen O."/>
            <person name="Hibbett D.S."/>
            <person name="Nagy L.G."/>
        </authorList>
    </citation>
    <scope>NUCLEOTIDE SEQUENCE [LARGE SCALE GENOMIC DNA]</scope>
    <source>
        <strain evidence="9 10">CBS 121175</strain>
    </source>
</reference>
<dbReference type="OrthoDB" id="1844152at2759"/>
<evidence type="ECO:0000256" key="1">
    <source>
        <dbReference type="ARBA" id="ARBA00001971"/>
    </source>
</evidence>
<dbReference type="CDD" id="cd11041">
    <property type="entry name" value="CYP503A1-like"/>
    <property type="match status" value="1"/>
</dbReference>
<dbReference type="GO" id="GO:0020037">
    <property type="term" value="F:heme binding"/>
    <property type="evidence" value="ECO:0007669"/>
    <property type="project" value="InterPro"/>
</dbReference>
<accession>A0A5C3KHY9</accession>
<evidence type="ECO:0000256" key="3">
    <source>
        <dbReference type="ARBA" id="ARBA00022723"/>
    </source>
</evidence>
<evidence type="ECO:0000313" key="9">
    <source>
        <dbReference type="EMBL" id="TFK19403.1"/>
    </source>
</evidence>
<evidence type="ECO:0000313" key="10">
    <source>
        <dbReference type="Proteomes" id="UP000307440"/>
    </source>
</evidence>
<sequence>MSRAFDATQESHWDREVILLVSIGALYVAWLAYYTGETRRLQHIPSLGHGSALLSYIDGFKVLVDGKKFVSDRLEKISAPVIKIPNPLFWKILIRDRNLVEEYRRAPDEIFSGQAATIELLQAKYTITESGFSNTYHVPIVKNQLKKATPELVPTVHEELAQSFDEYITATTQDWVEVDATDVSAKVICRASNRVFVGLALCRDPDFIELNINYTIDVMKMSIFLQLFPRLMRPLVAWMVPMLRRRTDQALRHLVPVIRQRKETPQNDRPTDFLDWLIQAAEGEEATEEALSARVLFLNFAAIHTSSMTFIRALNYLAAYPEFHEPLRQEARAAVGEHGWSKEAVDKMPKIDSFIKESQRLWPAGTMGLQRIALQDYTFSNGVTVPKGTWVSTDLVTAHSRYSNAEEFDPWRFYNIHKESGKPADITTTTPEYLLFGHGRHACPGRFFAAVELKTMIAHMVLAYDMKLPEGLHQPDTSIRRHVENPKGKVLFRKRL</sequence>
<evidence type="ECO:0000256" key="6">
    <source>
        <dbReference type="PIRSR" id="PIRSR602403-1"/>
    </source>
</evidence>
<dbReference type="AlphaFoldDB" id="A0A5C3KHY9"/>
<dbReference type="STRING" id="230819.A0A5C3KHY9"/>
<feature type="transmembrane region" description="Helical" evidence="8">
    <location>
        <begin position="17"/>
        <end position="36"/>
    </location>
</feature>
<dbReference type="InterPro" id="IPR001128">
    <property type="entry name" value="Cyt_P450"/>
</dbReference>
<dbReference type="EMBL" id="ML210342">
    <property type="protein sequence ID" value="TFK19403.1"/>
    <property type="molecule type" value="Genomic_DNA"/>
</dbReference>
<dbReference type="Pfam" id="PF00067">
    <property type="entry name" value="p450"/>
    <property type="match status" value="1"/>
</dbReference>
<evidence type="ECO:0000256" key="5">
    <source>
        <dbReference type="ARBA" id="ARBA00023004"/>
    </source>
</evidence>
<comment type="cofactor">
    <cofactor evidence="1 6">
        <name>heme</name>
        <dbReference type="ChEBI" id="CHEBI:30413"/>
    </cofactor>
</comment>
<keyword evidence="5 6" id="KW-0408">Iron</keyword>
<protein>
    <submittedName>
        <fullName evidence="9">Cytochrome P450</fullName>
    </submittedName>
</protein>
<keyword evidence="7" id="KW-0503">Monooxygenase</keyword>
<dbReference type="GO" id="GO:0004497">
    <property type="term" value="F:monooxygenase activity"/>
    <property type="evidence" value="ECO:0007669"/>
    <property type="project" value="UniProtKB-KW"/>
</dbReference>
<dbReference type="Proteomes" id="UP000307440">
    <property type="component" value="Unassembled WGS sequence"/>
</dbReference>
<keyword evidence="8" id="KW-0812">Transmembrane</keyword>
<organism evidence="9 10">
    <name type="scientific">Coprinopsis marcescibilis</name>
    <name type="common">Agaric fungus</name>
    <name type="synonym">Psathyrella marcescibilis</name>
    <dbReference type="NCBI Taxonomy" id="230819"/>
    <lineage>
        <taxon>Eukaryota</taxon>
        <taxon>Fungi</taxon>
        <taxon>Dikarya</taxon>
        <taxon>Basidiomycota</taxon>
        <taxon>Agaricomycotina</taxon>
        <taxon>Agaricomycetes</taxon>
        <taxon>Agaricomycetidae</taxon>
        <taxon>Agaricales</taxon>
        <taxon>Agaricineae</taxon>
        <taxon>Psathyrellaceae</taxon>
        <taxon>Coprinopsis</taxon>
    </lineage>
</organism>
<dbReference type="InterPro" id="IPR002403">
    <property type="entry name" value="Cyt_P450_E_grp-IV"/>
</dbReference>
<comment type="similarity">
    <text evidence="2 7">Belongs to the cytochrome P450 family.</text>
</comment>
<dbReference type="GO" id="GO:0005506">
    <property type="term" value="F:iron ion binding"/>
    <property type="evidence" value="ECO:0007669"/>
    <property type="project" value="InterPro"/>
</dbReference>
<dbReference type="InterPro" id="IPR017972">
    <property type="entry name" value="Cyt_P450_CS"/>
</dbReference>
<dbReference type="PROSITE" id="PS00086">
    <property type="entry name" value="CYTOCHROME_P450"/>
    <property type="match status" value="1"/>
</dbReference>
<dbReference type="InterPro" id="IPR036396">
    <property type="entry name" value="Cyt_P450_sf"/>
</dbReference>
<dbReference type="PANTHER" id="PTHR46206">
    <property type="entry name" value="CYTOCHROME P450"/>
    <property type="match status" value="1"/>
</dbReference>
<keyword evidence="3 6" id="KW-0479">Metal-binding</keyword>
<keyword evidence="10" id="KW-1185">Reference proteome</keyword>
<keyword evidence="4 7" id="KW-0560">Oxidoreductase</keyword>
<keyword evidence="6 7" id="KW-0349">Heme</keyword>
<evidence type="ECO:0000256" key="7">
    <source>
        <dbReference type="RuleBase" id="RU000461"/>
    </source>
</evidence>
<keyword evidence="8" id="KW-1133">Transmembrane helix</keyword>
<keyword evidence="8" id="KW-0472">Membrane</keyword>
<evidence type="ECO:0000256" key="2">
    <source>
        <dbReference type="ARBA" id="ARBA00010617"/>
    </source>
</evidence>
<dbReference type="GO" id="GO:0016705">
    <property type="term" value="F:oxidoreductase activity, acting on paired donors, with incorporation or reduction of molecular oxygen"/>
    <property type="evidence" value="ECO:0007669"/>
    <property type="project" value="InterPro"/>
</dbReference>
<feature type="binding site" description="axial binding residue" evidence="6">
    <location>
        <position position="443"/>
    </location>
    <ligand>
        <name>heme</name>
        <dbReference type="ChEBI" id="CHEBI:30413"/>
    </ligand>
    <ligandPart>
        <name>Fe</name>
        <dbReference type="ChEBI" id="CHEBI:18248"/>
    </ligandPart>
</feature>
<dbReference type="Gene3D" id="1.10.630.10">
    <property type="entry name" value="Cytochrome P450"/>
    <property type="match status" value="1"/>
</dbReference>
<dbReference type="PRINTS" id="PR00465">
    <property type="entry name" value="EP450IV"/>
</dbReference>
<name>A0A5C3KHY9_COPMA</name>
<evidence type="ECO:0000256" key="8">
    <source>
        <dbReference type="SAM" id="Phobius"/>
    </source>
</evidence>
<dbReference type="SUPFAM" id="SSF48264">
    <property type="entry name" value="Cytochrome P450"/>
    <property type="match status" value="1"/>
</dbReference>